<dbReference type="Proteomes" id="UP001139410">
    <property type="component" value="Unassembled WGS sequence"/>
</dbReference>
<evidence type="ECO:0000256" key="6">
    <source>
        <dbReference type="ARBA" id="ARBA00022801"/>
    </source>
</evidence>
<dbReference type="EMBL" id="JAKFGM010000001">
    <property type="protein sequence ID" value="MCF2514234.1"/>
    <property type="molecule type" value="Genomic_DNA"/>
</dbReference>
<evidence type="ECO:0000313" key="13">
    <source>
        <dbReference type="EMBL" id="MCF2514234.1"/>
    </source>
</evidence>
<sequence length="376" mass="41069">MLAQPPLWFVAIAFLCAIGPLVLFHELGHYWVARLFGVGAEQFSIGFGHEVAGWTDKRGTRWKIGWLPLGGYVRFVGDMNPASQADSHADLAPELRSGAFHLRPWWQRFLIVLAGPVANFILAIVIFATFFLAFGMPNTPPVAGGVQSGSTAASIGLVTGDRILSIAGQETASFEDLRRIVSIRPNEEVIIRFEREGSIRSTNARIGTEQRADEFGQTYQIGLLGLMPPEPNFDRMSIFEAVPAATVVTAKITRSIVDVVGQIVMGQRSVKEVGGPLRMAQVAGQQASLGIFDFTYLLALFSINLGFINLLPVPMLDGGHLVFYAAEAIRRRPVSERAQDWAFRGGLALLLALLLFTTVNDLATFGLFERLGRLIG</sequence>
<dbReference type="InterPro" id="IPR036034">
    <property type="entry name" value="PDZ_sf"/>
</dbReference>
<evidence type="ECO:0000256" key="7">
    <source>
        <dbReference type="ARBA" id="ARBA00022833"/>
    </source>
</evidence>
<accession>A0A9X1QMT8</accession>
<evidence type="ECO:0000256" key="5">
    <source>
        <dbReference type="ARBA" id="ARBA00022692"/>
    </source>
</evidence>
<dbReference type="InterPro" id="IPR041489">
    <property type="entry name" value="PDZ_6"/>
</dbReference>
<keyword evidence="7 11" id="KW-0862">Zinc</keyword>
<feature type="transmembrane region" description="Helical" evidence="11">
    <location>
        <begin position="109"/>
        <end position="134"/>
    </location>
</feature>
<dbReference type="InterPro" id="IPR008915">
    <property type="entry name" value="Peptidase_M50"/>
</dbReference>
<dbReference type="GO" id="GO:0046872">
    <property type="term" value="F:metal ion binding"/>
    <property type="evidence" value="ECO:0007669"/>
    <property type="project" value="UniProtKB-KW"/>
</dbReference>
<dbReference type="RefSeq" id="WP_235066710.1">
    <property type="nucleotide sequence ID" value="NZ_JAKFGM010000001.1"/>
</dbReference>
<dbReference type="AlphaFoldDB" id="A0A9X1QMT8"/>
<protein>
    <recommendedName>
        <fullName evidence="11">Zinc metalloprotease</fullName>
        <ecNumber evidence="11">3.4.24.-</ecNumber>
    </recommendedName>
</protein>
<evidence type="ECO:0000259" key="12">
    <source>
        <dbReference type="SMART" id="SM00228"/>
    </source>
</evidence>
<feature type="transmembrane region" description="Helical" evidence="11">
    <location>
        <begin position="347"/>
        <end position="368"/>
    </location>
</feature>
<comment type="caution">
    <text evidence="13">The sequence shown here is derived from an EMBL/GenBank/DDBJ whole genome shotgun (WGS) entry which is preliminary data.</text>
</comment>
<proteinExistence type="inferred from homology"/>
<gene>
    <name evidence="13" type="primary">rseP</name>
    <name evidence="13" type="ORF">LVY65_04010</name>
</gene>
<dbReference type="EC" id="3.4.24.-" evidence="11"/>
<dbReference type="Pfam" id="PF02163">
    <property type="entry name" value="Peptidase_M50"/>
    <property type="match status" value="1"/>
</dbReference>
<keyword evidence="4" id="KW-0645">Protease</keyword>
<feature type="transmembrane region" description="Helical" evidence="11">
    <location>
        <begin position="6"/>
        <end position="24"/>
    </location>
</feature>
<comment type="cofactor">
    <cofactor evidence="1 11">
        <name>Zn(2+)</name>
        <dbReference type="ChEBI" id="CHEBI:29105"/>
    </cofactor>
</comment>
<dbReference type="CDD" id="cd23081">
    <property type="entry name" value="cpPDZ_EcRseP-like"/>
    <property type="match status" value="1"/>
</dbReference>
<dbReference type="CDD" id="cd06163">
    <property type="entry name" value="S2P-M50_PDZ_RseP-like"/>
    <property type="match status" value="1"/>
</dbReference>
<organism evidence="13 14">
    <name type="scientific">Sphingomonas cremea</name>
    <dbReference type="NCBI Taxonomy" id="2904799"/>
    <lineage>
        <taxon>Bacteria</taxon>
        <taxon>Pseudomonadati</taxon>
        <taxon>Pseudomonadota</taxon>
        <taxon>Alphaproteobacteria</taxon>
        <taxon>Sphingomonadales</taxon>
        <taxon>Sphingomonadaceae</taxon>
        <taxon>Sphingomonas</taxon>
    </lineage>
</organism>
<dbReference type="PANTHER" id="PTHR42837">
    <property type="entry name" value="REGULATOR OF SIGMA-E PROTEASE RSEP"/>
    <property type="match status" value="1"/>
</dbReference>
<dbReference type="InterPro" id="IPR004387">
    <property type="entry name" value="Pept_M50_Zn"/>
</dbReference>
<reference evidence="13" key="1">
    <citation type="submission" date="2022-01" db="EMBL/GenBank/DDBJ databases">
        <authorList>
            <person name="Jo J.-H."/>
            <person name="Im W.-T."/>
        </authorList>
    </citation>
    <scope>NUCLEOTIDE SEQUENCE</scope>
    <source>
        <strain evidence="13">G124</strain>
    </source>
</reference>
<evidence type="ECO:0000256" key="11">
    <source>
        <dbReference type="RuleBase" id="RU362031"/>
    </source>
</evidence>
<comment type="subcellular location">
    <subcellularLocation>
        <location evidence="2">Membrane</location>
        <topology evidence="2">Multi-pass membrane protein</topology>
    </subcellularLocation>
</comment>
<dbReference type="Gene3D" id="2.30.42.10">
    <property type="match status" value="1"/>
</dbReference>
<dbReference type="SUPFAM" id="SSF50156">
    <property type="entry name" value="PDZ domain-like"/>
    <property type="match status" value="1"/>
</dbReference>
<comment type="similarity">
    <text evidence="3 11">Belongs to the peptidase M50B family.</text>
</comment>
<evidence type="ECO:0000256" key="1">
    <source>
        <dbReference type="ARBA" id="ARBA00001947"/>
    </source>
</evidence>
<feature type="transmembrane region" description="Helical" evidence="11">
    <location>
        <begin position="296"/>
        <end position="326"/>
    </location>
</feature>
<keyword evidence="5 11" id="KW-0812">Transmembrane</keyword>
<dbReference type="GO" id="GO:0004222">
    <property type="term" value="F:metalloendopeptidase activity"/>
    <property type="evidence" value="ECO:0007669"/>
    <property type="project" value="InterPro"/>
</dbReference>
<dbReference type="GO" id="GO:0006508">
    <property type="term" value="P:proteolysis"/>
    <property type="evidence" value="ECO:0007669"/>
    <property type="project" value="UniProtKB-KW"/>
</dbReference>
<keyword evidence="14" id="KW-1185">Reference proteome</keyword>
<dbReference type="Pfam" id="PF17820">
    <property type="entry name" value="PDZ_6"/>
    <property type="match status" value="1"/>
</dbReference>
<keyword evidence="6 11" id="KW-0378">Hydrolase</keyword>
<evidence type="ECO:0000256" key="10">
    <source>
        <dbReference type="ARBA" id="ARBA00023136"/>
    </source>
</evidence>
<evidence type="ECO:0000256" key="9">
    <source>
        <dbReference type="ARBA" id="ARBA00023049"/>
    </source>
</evidence>
<feature type="domain" description="PDZ" evidence="12">
    <location>
        <begin position="128"/>
        <end position="197"/>
    </location>
</feature>
<dbReference type="NCBIfam" id="TIGR00054">
    <property type="entry name" value="RIP metalloprotease RseP"/>
    <property type="match status" value="1"/>
</dbReference>
<keyword evidence="11" id="KW-0479">Metal-binding</keyword>
<evidence type="ECO:0000256" key="3">
    <source>
        <dbReference type="ARBA" id="ARBA00007931"/>
    </source>
</evidence>
<name>A0A9X1QMT8_9SPHN</name>
<keyword evidence="10 11" id="KW-0472">Membrane</keyword>
<evidence type="ECO:0000256" key="2">
    <source>
        <dbReference type="ARBA" id="ARBA00004141"/>
    </source>
</evidence>
<dbReference type="SMART" id="SM00228">
    <property type="entry name" value="PDZ"/>
    <property type="match status" value="1"/>
</dbReference>
<evidence type="ECO:0000256" key="8">
    <source>
        <dbReference type="ARBA" id="ARBA00022989"/>
    </source>
</evidence>
<dbReference type="InterPro" id="IPR001478">
    <property type="entry name" value="PDZ"/>
</dbReference>
<keyword evidence="8 11" id="KW-1133">Transmembrane helix</keyword>
<evidence type="ECO:0000313" key="14">
    <source>
        <dbReference type="Proteomes" id="UP001139410"/>
    </source>
</evidence>
<dbReference type="PANTHER" id="PTHR42837:SF2">
    <property type="entry name" value="MEMBRANE METALLOPROTEASE ARASP2, CHLOROPLASTIC-RELATED"/>
    <property type="match status" value="1"/>
</dbReference>
<keyword evidence="9 11" id="KW-0482">Metalloprotease</keyword>
<evidence type="ECO:0000256" key="4">
    <source>
        <dbReference type="ARBA" id="ARBA00022670"/>
    </source>
</evidence>
<dbReference type="GO" id="GO:0016020">
    <property type="term" value="C:membrane"/>
    <property type="evidence" value="ECO:0007669"/>
    <property type="project" value="UniProtKB-SubCell"/>
</dbReference>